<keyword evidence="2" id="KW-1185">Reference proteome</keyword>
<dbReference type="RefSeq" id="WP_106312500.1">
    <property type="nucleotide sequence ID" value="NZ_PVWO01000627.1"/>
</dbReference>
<evidence type="ECO:0008006" key="3">
    <source>
        <dbReference type="Google" id="ProtNLM"/>
    </source>
</evidence>
<comment type="caution">
    <text evidence="1">The sequence shown here is derived from an EMBL/GenBank/DDBJ whole genome shotgun (WGS) entry which is preliminary data.</text>
</comment>
<dbReference type="EMBL" id="PVWO01000627">
    <property type="protein sequence ID" value="PSB41467.1"/>
    <property type="molecule type" value="Genomic_DNA"/>
</dbReference>
<reference evidence="1 2" key="1">
    <citation type="submission" date="2018-03" db="EMBL/GenBank/DDBJ databases">
        <title>The ancient ancestry and fast evolution of plastids.</title>
        <authorList>
            <person name="Moore K.R."/>
            <person name="Magnabosco C."/>
            <person name="Momper L."/>
            <person name="Gold D.A."/>
            <person name="Bosak T."/>
            <person name="Fournier G.P."/>
        </authorList>
    </citation>
    <scope>NUCLEOTIDE SEQUENCE [LARGE SCALE GENOMIC DNA]</scope>
    <source>
        <strain evidence="1 2">CCALA 037</strain>
    </source>
</reference>
<dbReference type="OrthoDB" id="57077at1890424"/>
<dbReference type="AlphaFoldDB" id="A0A2T1F8Z2"/>
<sequence length="175" mass="17207">MLLSSLFSGLETIGFSGSRHLSGAGLAALSSLFPLVPSGCHVVVGCASGADLAVRSAFASGGRLCVFAVESGRWGSGRSAFARRSAAVVAAVPAGGLLVVVPSGAAPAGVVPSRSFSGCGSGSWGSAALALGTGRRVLLWLPTGAVPPAWSSVSWSSVGGWWLGVSSSGQLSLFS</sequence>
<evidence type="ECO:0000313" key="1">
    <source>
        <dbReference type="EMBL" id="PSB41467.1"/>
    </source>
</evidence>
<protein>
    <recommendedName>
        <fullName evidence="3">Secreted protein</fullName>
    </recommendedName>
</protein>
<accession>A0A2T1F8Z2</accession>
<evidence type="ECO:0000313" key="2">
    <source>
        <dbReference type="Proteomes" id="UP000238937"/>
    </source>
</evidence>
<gene>
    <name evidence="1" type="ORF">C7B77_27375</name>
</gene>
<proteinExistence type="predicted"/>
<name>A0A2T1F8Z2_9CYAN</name>
<dbReference type="Proteomes" id="UP000238937">
    <property type="component" value="Unassembled WGS sequence"/>
</dbReference>
<organism evidence="1 2">
    <name type="scientific">Chamaesiphon polymorphus CCALA 037</name>
    <dbReference type="NCBI Taxonomy" id="2107692"/>
    <lineage>
        <taxon>Bacteria</taxon>
        <taxon>Bacillati</taxon>
        <taxon>Cyanobacteriota</taxon>
        <taxon>Cyanophyceae</taxon>
        <taxon>Gomontiellales</taxon>
        <taxon>Chamaesiphonaceae</taxon>
        <taxon>Chamaesiphon</taxon>
    </lineage>
</organism>